<proteinExistence type="predicted"/>
<evidence type="ECO:0000256" key="1">
    <source>
        <dbReference type="ARBA" id="ARBA00022500"/>
    </source>
</evidence>
<sequence>MQNQIPDQLSSSEEIYNKMTRDTFGIPEIYKSQEEESFPGEGFSMQIGSDSDSKDNLLAQRIVNTLTAQLQAILPGTFRITPLPEQCLSYANLHSWSPGRSYFSLFEMQQSKSVWILHLSRSVGEGLASLSHSKNSRIYSNIYHDLREADSVIYLETAEMLRRLFGSLLELWPASDKLKIARCRHILQLSFLQEVAQDEEYVVLPFYLDNKVCTGDIHLIFPQRHLLNIVGA</sequence>
<accession>A0A381Q352</accession>
<protein>
    <submittedName>
        <fullName evidence="2">Uncharacterized protein</fullName>
    </submittedName>
</protein>
<keyword evidence="1" id="KW-0145">Chemotaxis</keyword>
<name>A0A381Q352_9ZZZZ</name>
<organism evidence="2">
    <name type="scientific">marine metagenome</name>
    <dbReference type="NCBI Taxonomy" id="408172"/>
    <lineage>
        <taxon>unclassified sequences</taxon>
        <taxon>metagenomes</taxon>
        <taxon>ecological metagenomes</taxon>
    </lineage>
</organism>
<gene>
    <name evidence="2" type="ORF">METZ01_LOCUS26596</name>
</gene>
<dbReference type="Gene3D" id="3.40.1550.10">
    <property type="entry name" value="CheC-like"/>
    <property type="match status" value="1"/>
</dbReference>
<dbReference type="GO" id="GO:0006935">
    <property type="term" value="P:chemotaxis"/>
    <property type="evidence" value="ECO:0007669"/>
    <property type="project" value="UniProtKB-KW"/>
</dbReference>
<dbReference type="EMBL" id="UINC01001188">
    <property type="protein sequence ID" value="SUZ73742.1"/>
    <property type="molecule type" value="Genomic_DNA"/>
</dbReference>
<dbReference type="InterPro" id="IPR028976">
    <property type="entry name" value="CheC-like_sf"/>
</dbReference>
<reference evidence="2" key="1">
    <citation type="submission" date="2018-05" db="EMBL/GenBank/DDBJ databases">
        <authorList>
            <person name="Lanie J.A."/>
            <person name="Ng W.-L."/>
            <person name="Kazmierczak K.M."/>
            <person name="Andrzejewski T.M."/>
            <person name="Davidsen T.M."/>
            <person name="Wayne K.J."/>
            <person name="Tettelin H."/>
            <person name="Glass J.I."/>
            <person name="Rusch D."/>
            <person name="Podicherti R."/>
            <person name="Tsui H.-C.T."/>
            <person name="Winkler M.E."/>
        </authorList>
    </citation>
    <scope>NUCLEOTIDE SEQUENCE</scope>
</reference>
<dbReference type="AlphaFoldDB" id="A0A381Q352"/>
<evidence type="ECO:0000313" key="2">
    <source>
        <dbReference type="EMBL" id="SUZ73742.1"/>
    </source>
</evidence>